<organism evidence="1 2">
    <name type="scientific">Papilio xuthus</name>
    <name type="common">Asian swallowtail butterfly</name>
    <dbReference type="NCBI Taxonomy" id="66420"/>
    <lineage>
        <taxon>Eukaryota</taxon>
        <taxon>Metazoa</taxon>
        <taxon>Ecdysozoa</taxon>
        <taxon>Arthropoda</taxon>
        <taxon>Hexapoda</taxon>
        <taxon>Insecta</taxon>
        <taxon>Pterygota</taxon>
        <taxon>Neoptera</taxon>
        <taxon>Endopterygota</taxon>
        <taxon>Lepidoptera</taxon>
        <taxon>Glossata</taxon>
        <taxon>Ditrysia</taxon>
        <taxon>Papilionoidea</taxon>
        <taxon>Papilionidae</taxon>
        <taxon>Papilioninae</taxon>
        <taxon>Papilio</taxon>
    </lineage>
</organism>
<evidence type="ECO:0000313" key="1">
    <source>
        <dbReference type="EMBL" id="KPI95816.1"/>
    </source>
</evidence>
<gene>
    <name evidence="1" type="ORF">RR46_11529</name>
</gene>
<proteinExistence type="predicted"/>
<dbReference type="Gene3D" id="3.15.10.30">
    <property type="entry name" value="Haemolymph juvenile hormone binding protein"/>
    <property type="match status" value="1"/>
</dbReference>
<reference evidence="1 2" key="1">
    <citation type="journal article" date="2015" name="Nat. Commun.">
        <title>Outbred genome sequencing and CRISPR/Cas9 gene editing in butterflies.</title>
        <authorList>
            <person name="Li X."/>
            <person name="Fan D."/>
            <person name="Zhang W."/>
            <person name="Liu G."/>
            <person name="Zhang L."/>
            <person name="Zhao L."/>
            <person name="Fang X."/>
            <person name="Chen L."/>
            <person name="Dong Y."/>
            <person name="Chen Y."/>
            <person name="Ding Y."/>
            <person name="Zhao R."/>
            <person name="Feng M."/>
            <person name="Zhu Y."/>
            <person name="Feng Y."/>
            <person name="Jiang X."/>
            <person name="Zhu D."/>
            <person name="Xiang H."/>
            <person name="Feng X."/>
            <person name="Li S."/>
            <person name="Wang J."/>
            <person name="Zhang G."/>
            <person name="Kronforst M.R."/>
            <person name="Wang W."/>
        </authorList>
    </citation>
    <scope>NUCLEOTIDE SEQUENCE [LARGE SCALE GENOMIC DNA]</scope>
    <source>
        <strain evidence="1">Ya'a_city_454_Px</strain>
        <tissue evidence="1">Whole body</tissue>
    </source>
</reference>
<keyword evidence="2" id="KW-1185">Reference proteome</keyword>
<name>A0A194PQT9_PAPXU</name>
<dbReference type="InterPro" id="IPR038606">
    <property type="entry name" value="To_sf"/>
</dbReference>
<dbReference type="Proteomes" id="UP000053268">
    <property type="component" value="Unassembled WGS sequence"/>
</dbReference>
<evidence type="ECO:0000313" key="2">
    <source>
        <dbReference type="Proteomes" id="UP000053268"/>
    </source>
</evidence>
<dbReference type="Pfam" id="PF06585">
    <property type="entry name" value="JHBP"/>
    <property type="match status" value="1"/>
</dbReference>
<sequence length="110" mass="12507">MKPVLFAVTFTKDIYTQGLKQKCPESIPDLNCFLTSDYDIKRCRKNDEICMIESASHFLKYISGGIPSLNIKSIDPIIANDFEGDSARLTYKFTNNSITGFARCDFKHIK</sequence>
<dbReference type="AlphaFoldDB" id="A0A194PQT9"/>
<accession>A0A194PQT9</accession>
<protein>
    <submittedName>
        <fullName evidence="1">Uncharacterized protein</fullName>
    </submittedName>
</protein>
<dbReference type="EMBL" id="KQ459595">
    <property type="protein sequence ID" value="KPI95816.1"/>
    <property type="molecule type" value="Genomic_DNA"/>
</dbReference>
<dbReference type="InterPro" id="IPR010562">
    <property type="entry name" value="Haemolymph_juvenile_hormone-bd"/>
</dbReference>